<dbReference type="PANTHER" id="PTHR38700">
    <property type="entry name" value="YALI0E22418P"/>
    <property type="match status" value="1"/>
</dbReference>
<feature type="compositionally biased region" description="Low complexity" evidence="1">
    <location>
        <begin position="669"/>
        <end position="696"/>
    </location>
</feature>
<feature type="compositionally biased region" description="Basic and acidic residues" evidence="1">
    <location>
        <begin position="788"/>
        <end position="820"/>
    </location>
</feature>
<dbReference type="SUPFAM" id="SSF54236">
    <property type="entry name" value="Ubiquitin-like"/>
    <property type="match status" value="1"/>
</dbReference>
<feature type="region of interest" description="Disordered" evidence="1">
    <location>
        <begin position="646"/>
        <end position="855"/>
    </location>
</feature>
<feature type="compositionally biased region" description="Low complexity" evidence="1">
    <location>
        <begin position="154"/>
        <end position="187"/>
    </location>
</feature>
<feature type="region of interest" description="Disordered" evidence="1">
    <location>
        <begin position="242"/>
        <end position="297"/>
    </location>
</feature>
<feature type="compositionally biased region" description="Acidic residues" evidence="1">
    <location>
        <begin position="742"/>
        <end position="755"/>
    </location>
</feature>
<evidence type="ECO:0000313" key="3">
    <source>
        <dbReference type="EMBL" id="OSX59656.1"/>
    </source>
</evidence>
<evidence type="ECO:0000313" key="4">
    <source>
        <dbReference type="Proteomes" id="UP000194127"/>
    </source>
</evidence>
<dbReference type="OrthoDB" id="43122at2759"/>
<feature type="compositionally biased region" description="Polar residues" evidence="1">
    <location>
        <begin position="88"/>
        <end position="101"/>
    </location>
</feature>
<keyword evidence="4" id="KW-1185">Reference proteome</keyword>
<feature type="compositionally biased region" description="Gly residues" evidence="1">
    <location>
        <begin position="697"/>
        <end position="718"/>
    </location>
</feature>
<dbReference type="InterPro" id="IPR029071">
    <property type="entry name" value="Ubiquitin-like_domsf"/>
</dbReference>
<dbReference type="PROSITE" id="PS50003">
    <property type="entry name" value="PH_DOMAIN"/>
    <property type="match status" value="1"/>
</dbReference>
<dbReference type="SMART" id="SM00233">
    <property type="entry name" value="PH"/>
    <property type="match status" value="1"/>
</dbReference>
<protein>
    <recommendedName>
        <fullName evidence="2">PH domain-containing protein</fullName>
    </recommendedName>
</protein>
<feature type="compositionally biased region" description="Basic and acidic residues" evidence="1">
    <location>
        <begin position="1019"/>
        <end position="1030"/>
    </location>
</feature>
<dbReference type="Proteomes" id="UP000194127">
    <property type="component" value="Unassembled WGS sequence"/>
</dbReference>
<feature type="compositionally biased region" description="Acidic residues" evidence="1">
    <location>
        <begin position="588"/>
        <end position="598"/>
    </location>
</feature>
<gene>
    <name evidence="3" type="ORF">POSPLADRAFT_1058958</name>
</gene>
<feature type="region of interest" description="Disordered" evidence="1">
    <location>
        <begin position="1355"/>
        <end position="1374"/>
    </location>
</feature>
<accession>A0A1X6MTV2</accession>
<dbReference type="GeneID" id="36326054"/>
<feature type="region of interest" description="Disordered" evidence="1">
    <location>
        <begin position="77"/>
        <end position="101"/>
    </location>
</feature>
<dbReference type="SUPFAM" id="SSF50729">
    <property type="entry name" value="PH domain-like"/>
    <property type="match status" value="1"/>
</dbReference>
<proteinExistence type="predicted"/>
<reference evidence="3 4" key="1">
    <citation type="submission" date="2017-04" db="EMBL/GenBank/DDBJ databases">
        <title>Genome Sequence of the Model Brown-Rot Fungus Postia placenta SB12.</title>
        <authorList>
            <consortium name="DOE Joint Genome Institute"/>
            <person name="Gaskell J."/>
            <person name="Kersten P."/>
            <person name="Larrondo L.F."/>
            <person name="Canessa P."/>
            <person name="Martinez D."/>
            <person name="Hibbett D."/>
            <person name="Schmoll M."/>
            <person name="Kubicek C.P."/>
            <person name="Martinez A.T."/>
            <person name="Yadav J."/>
            <person name="Master E."/>
            <person name="Magnuson J.K."/>
            <person name="James T."/>
            <person name="Yaver D."/>
            <person name="Berka R."/>
            <person name="Labutti K."/>
            <person name="Lipzen A."/>
            <person name="Aerts A."/>
            <person name="Barry K."/>
            <person name="Henrissat B."/>
            <person name="Blanchette R."/>
            <person name="Grigoriev I."/>
            <person name="Cullen D."/>
        </authorList>
    </citation>
    <scope>NUCLEOTIDE SEQUENCE [LARGE SCALE GENOMIC DNA]</scope>
    <source>
        <strain evidence="3 4">MAD-698-R-SB12</strain>
    </source>
</reference>
<dbReference type="RefSeq" id="XP_024336450.1">
    <property type="nucleotide sequence ID" value="XM_024481104.1"/>
</dbReference>
<feature type="domain" description="PH" evidence="2">
    <location>
        <begin position="1208"/>
        <end position="1313"/>
    </location>
</feature>
<feature type="region of interest" description="Disordered" evidence="1">
    <location>
        <begin position="336"/>
        <end position="370"/>
    </location>
</feature>
<feature type="compositionally biased region" description="Low complexity" evidence="1">
    <location>
        <begin position="821"/>
        <end position="832"/>
    </location>
</feature>
<dbReference type="STRING" id="670580.A0A1X6MTV2"/>
<organism evidence="3 4">
    <name type="scientific">Postia placenta MAD-698-R-SB12</name>
    <dbReference type="NCBI Taxonomy" id="670580"/>
    <lineage>
        <taxon>Eukaryota</taxon>
        <taxon>Fungi</taxon>
        <taxon>Dikarya</taxon>
        <taxon>Basidiomycota</taxon>
        <taxon>Agaricomycotina</taxon>
        <taxon>Agaricomycetes</taxon>
        <taxon>Polyporales</taxon>
        <taxon>Adustoporiaceae</taxon>
        <taxon>Rhodonia</taxon>
    </lineage>
</organism>
<dbReference type="InterPro" id="IPR001849">
    <property type="entry name" value="PH_domain"/>
</dbReference>
<dbReference type="CDD" id="cd00821">
    <property type="entry name" value="PH"/>
    <property type="match status" value="1"/>
</dbReference>
<dbReference type="InterPro" id="IPR011993">
    <property type="entry name" value="PH-like_dom_sf"/>
</dbReference>
<feature type="compositionally biased region" description="Acidic residues" evidence="1">
    <location>
        <begin position="654"/>
        <end position="664"/>
    </location>
</feature>
<dbReference type="Gene3D" id="3.10.20.90">
    <property type="entry name" value="Phosphatidylinositol 3-kinase Catalytic Subunit, Chain A, domain 1"/>
    <property type="match status" value="1"/>
</dbReference>
<dbReference type="PANTHER" id="PTHR38700:SF1">
    <property type="entry name" value="PH DOMAIN-CONTAINING PROTEIN"/>
    <property type="match status" value="1"/>
</dbReference>
<feature type="compositionally biased region" description="Polar residues" evidence="1">
    <location>
        <begin position="774"/>
        <end position="783"/>
    </location>
</feature>
<feature type="compositionally biased region" description="Polar residues" evidence="1">
    <location>
        <begin position="917"/>
        <end position="931"/>
    </location>
</feature>
<feature type="compositionally biased region" description="Low complexity" evidence="1">
    <location>
        <begin position="434"/>
        <end position="453"/>
    </location>
</feature>
<dbReference type="EMBL" id="KZ110601">
    <property type="protein sequence ID" value="OSX59656.1"/>
    <property type="molecule type" value="Genomic_DNA"/>
</dbReference>
<evidence type="ECO:0000259" key="2">
    <source>
        <dbReference type="PROSITE" id="PS50003"/>
    </source>
</evidence>
<feature type="compositionally biased region" description="Basic and acidic residues" evidence="1">
    <location>
        <begin position="1039"/>
        <end position="1048"/>
    </location>
</feature>
<dbReference type="Gene3D" id="2.30.29.30">
    <property type="entry name" value="Pleckstrin-homology domain (PH domain)/Phosphotyrosine-binding domain (PTB)"/>
    <property type="match status" value="1"/>
</dbReference>
<feature type="region of interest" description="Disordered" evidence="1">
    <location>
        <begin position="556"/>
        <end position="619"/>
    </location>
</feature>
<feature type="compositionally biased region" description="Basic residues" evidence="1">
    <location>
        <begin position="963"/>
        <end position="972"/>
    </location>
</feature>
<name>A0A1X6MTV2_9APHY</name>
<feature type="compositionally biased region" description="Polar residues" evidence="1">
    <location>
        <begin position="834"/>
        <end position="855"/>
    </location>
</feature>
<feature type="region of interest" description="Disordered" evidence="1">
    <location>
        <begin position="892"/>
        <end position="1084"/>
    </location>
</feature>
<feature type="region of interest" description="Disordered" evidence="1">
    <location>
        <begin position="147"/>
        <end position="218"/>
    </location>
</feature>
<feature type="compositionally biased region" description="Pro residues" evidence="1">
    <location>
        <begin position="188"/>
        <end position="200"/>
    </location>
</feature>
<evidence type="ECO:0000256" key="1">
    <source>
        <dbReference type="SAM" id="MobiDB-lite"/>
    </source>
</evidence>
<feature type="compositionally biased region" description="Low complexity" evidence="1">
    <location>
        <begin position="559"/>
        <end position="587"/>
    </location>
</feature>
<feature type="region of interest" description="Disordered" evidence="1">
    <location>
        <begin position="427"/>
        <end position="455"/>
    </location>
</feature>
<sequence>MLAFDGRPRSALPPSTSAFDLPARVQRGTQISASNSAASLEGACALIAGSTTVSGQLILAHLLRLYLGANLQVEQRTPVPPQELDGRPSSTNPLPTTDTSRYCSSSTIPIAHLEYNNTALPPSDACATMTKKRRSLQSLWSPSFLHAQLPDPLSSPRTSRARSGSTATTGTQDSCDSLSSLPDLSLPDLPPPSRDSPPPDLLDEDPFANLSPAPSLRRARPPSLVLLDTLLDDAASLPPRSPLAMSATDASSSRFSSPSSSAISLHSLPWTPPPTPTLPKGRPRLIRPKSSAGAQVRPAYTRPAFTPRPSLPSLNTLAQSHVVIPKVRRGRVGAQLPAEPWGLDESPESRSPSRSPEAPRRRHVRRPTELSTIRDSRMVLDGQPFFVGEGSPLDHKAKLTEDGVQELVINTLDTNLTPHLLRAYSDPYPCRTDTPPSATPSLYPSSPTTSTSSYHSADPFLPLEHVYPDVSYASSSNSRNTRFLDSDLVATLEYDYADAVSKLGQPPSPNTAVVIVPTSPLNKSQSEASTHFEPGTSADTVRTLMCPVLNRPVSEEPELLLSPDSSTSDFSLSTSSGHSRSSSTTSTDYDEELPDDDSERVASCSDGIPWPARAHTPPLSTYYRFPGTAPFGVDDDLTECLSPVGSRTSFYSDSDADEPTDAGEDGVRRAATSSRSGGSSYNGSSASRTNGNASGYGSSGQGGSFGGHGGAGGGGRRNGGGDDRYRRPTARANVSASSESETSSEEEDSTDEEDYQTAAPSMVSADDDVPLAQQIPTALNAQRTIRRQVRDEQDQRRRERTLRADDRTLRPRSPNDRSEAVARSASAKVRAAQENGNTRTLSGTTTRSHQMSESISGVPKLLGRTRTKTLPGNATNPISVGDLTKKLLGVQSSGTAPVGAGHSKRPSLELNTKPIRVSSTRPPSRDTSLSRGQEARDVGRATSLFRRPSRTVKEAEKDDGRGRALRPMRSFHRPNATAADVTRSPPLPTGALGRSATVSREHASQIAVPAVNPASVPKLPEEHRALERAKSARAPSRRPSGDRDRDTVRPPLPEPESISAALRARTRKPSVIADTAPTASHGMVSPFAPLSATSPTAAQSKMQTLWQQRIFVGNMQKYVVVEIGPSTSAGEVLQSVDSQGALDDGAGSGGWMLWEVAQDFGMERPIRSFEMLSDVCGSWNTDKIVNLLVIKKTLLAPILSRTAVPRSSPICSGYVQHEYKRGKWQKRWMELREHSLWLSKRDNAKDSVFLCSLNNFDGYYVTRPHKAPKSYVFAVKSTDSLTFFENTADYVHVFASGEGEGKNWLEKILLARSYVLYQERNVISSTTGGLARAGTRAGQRPAQPLIAVAPQKAEGPIASASSFEPGSLLAKRQP</sequence>
<feature type="compositionally biased region" description="Basic and acidic residues" evidence="1">
    <location>
        <begin position="951"/>
        <end position="962"/>
    </location>
</feature>
<feature type="compositionally biased region" description="Low complexity" evidence="1">
    <location>
        <begin position="246"/>
        <end position="269"/>
    </location>
</feature>